<protein>
    <recommendedName>
        <fullName evidence="3">protein-histidine N-methyltransferase</fullName>
        <ecNumber evidence="3">2.1.1.85</ecNumber>
    </recommendedName>
</protein>
<dbReference type="GeneID" id="2908165"/>
<dbReference type="EMBL" id="CP017558">
    <property type="protein sequence ID" value="AOW06693.1"/>
    <property type="molecule type" value="Genomic_DNA"/>
</dbReference>
<reference evidence="10 11" key="1">
    <citation type="journal article" date="2016" name="PLoS ONE">
        <title>Sequence Assembly of Yarrowia lipolytica Strain W29/CLIB89 Shows Transposable Element Diversity.</title>
        <authorList>
            <person name="Magnan C."/>
            <person name="Yu J."/>
            <person name="Chang I."/>
            <person name="Jahn E."/>
            <person name="Kanomata Y."/>
            <person name="Wu J."/>
            <person name="Zeller M."/>
            <person name="Oakes M."/>
            <person name="Baldi P."/>
            <person name="Sandmeyer S."/>
        </authorList>
    </citation>
    <scope>NUCLEOTIDE SEQUENCE [LARGE SCALE GENOMIC DNA]</scope>
    <source>
        <strain evidence="11">CLIB89(W29)</strain>
    </source>
</reference>
<proteinExistence type="inferred from homology"/>
<dbReference type="AlphaFoldDB" id="A0A1D8NM58"/>
<dbReference type="GO" id="GO:0005634">
    <property type="term" value="C:nucleus"/>
    <property type="evidence" value="ECO:0007669"/>
    <property type="project" value="UniProtKB-SubCell"/>
</dbReference>
<organism evidence="10 11">
    <name type="scientific">Yarrowia lipolytica</name>
    <name type="common">Candida lipolytica</name>
    <dbReference type="NCBI Taxonomy" id="4952"/>
    <lineage>
        <taxon>Eukaryota</taxon>
        <taxon>Fungi</taxon>
        <taxon>Dikarya</taxon>
        <taxon>Ascomycota</taxon>
        <taxon>Saccharomycotina</taxon>
        <taxon>Dipodascomycetes</taxon>
        <taxon>Dipodascales</taxon>
        <taxon>Dipodascales incertae sedis</taxon>
        <taxon>Yarrowia</taxon>
    </lineage>
</organism>
<keyword evidence="4" id="KW-0963">Cytoplasm</keyword>
<dbReference type="Gene3D" id="3.40.50.150">
    <property type="entry name" value="Vaccinia Virus protein VP39"/>
    <property type="match status" value="1"/>
</dbReference>
<dbReference type="InterPro" id="IPR029063">
    <property type="entry name" value="SAM-dependent_MTases_sf"/>
</dbReference>
<keyword evidence="6" id="KW-0808">Transferase</keyword>
<evidence type="ECO:0000256" key="9">
    <source>
        <dbReference type="ARBA" id="ARBA00038126"/>
    </source>
</evidence>
<dbReference type="SUPFAM" id="SSF53335">
    <property type="entry name" value="S-adenosyl-L-methionine-dependent methyltransferases"/>
    <property type="match status" value="1"/>
</dbReference>
<dbReference type="OMA" id="NLLLTWH"/>
<evidence type="ECO:0000313" key="10">
    <source>
        <dbReference type="EMBL" id="AOW06693.1"/>
    </source>
</evidence>
<dbReference type="GO" id="GO:0005737">
    <property type="term" value="C:cytoplasm"/>
    <property type="evidence" value="ECO:0007669"/>
    <property type="project" value="UniProtKB-SubCell"/>
</dbReference>
<gene>
    <name evidence="10" type="ORF">YALI1_F07881g</name>
</gene>
<dbReference type="Proteomes" id="UP000182444">
    <property type="component" value="Chromosome 1F"/>
</dbReference>
<dbReference type="EC" id="2.1.1.85" evidence="3"/>
<keyword evidence="7" id="KW-0949">S-adenosyl-L-methionine</keyword>
<evidence type="ECO:0000256" key="8">
    <source>
        <dbReference type="ARBA" id="ARBA00023242"/>
    </source>
</evidence>
<comment type="similarity">
    <text evidence="9">Belongs to the methyltransferase superfamily. METTL18 family.</text>
</comment>
<dbReference type="VEuPathDB" id="FungiDB:YALI0_F05258g"/>
<dbReference type="PANTHER" id="PTHR14614:SF39">
    <property type="entry name" value="HISTIDINE PROTEIN METHYLTRANSFERASE 1 HOMOLOG"/>
    <property type="match status" value="1"/>
</dbReference>
<dbReference type="VEuPathDB" id="FungiDB:YALI1_F07881g"/>
<evidence type="ECO:0000256" key="4">
    <source>
        <dbReference type="ARBA" id="ARBA00022490"/>
    </source>
</evidence>
<dbReference type="InterPro" id="IPR019410">
    <property type="entry name" value="Methyltransf_16"/>
</dbReference>
<evidence type="ECO:0000256" key="1">
    <source>
        <dbReference type="ARBA" id="ARBA00004123"/>
    </source>
</evidence>
<keyword evidence="5" id="KW-0489">Methyltransferase</keyword>
<sequence>MSFSFGFSEEGEINAPKVDTNAVKAFMDSQMDISPDFMPKKYSFRMMLERVMGKRLTYQPLQISADTQLLRRELYDVKHQLMGEDNLSATDELLLGTTNEDLKVATYEGGLKAWECMLDLTKVLEGCQWTQGSAIELGCGQGLPAIYLIQRLLKSGNPGKVTLADYNDSVLGLVTAPNVLLNLCNLLTVEELSALQTTNEDAAEGQTRVQEGELDVTSALVDRIEQLLQEKGVEVEFVAGAWSPEFVRLVGLYSLVLASETIYSLDTLPVFTNTLLNITEDGGDVLVAAKKVYFGVGGGIHEFETLLSERGWKLDVVADIDDAGVARGVWTVKQ</sequence>
<accession>A0A1D8NM58</accession>
<dbReference type="GO" id="GO:0018064">
    <property type="term" value="F:protein-L-histidine N-tele-methyltransferase activity"/>
    <property type="evidence" value="ECO:0007669"/>
    <property type="project" value="UniProtKB-EC"/>
</dbReference>
<dbReference type="eggNOG" id="KOG2920">
    <property type="taxonomic scope" value="Eukaryota"/>
</dbReference>
<evidence type="ECO:0000256" key="5">
    <source>
        <dbReference type="ARBA" id="ARBA00022603"/>
    </source>
</evidence>
<comment type="subcellular location">
    <subcellularLocation>
        <location evidence="2">Cytoplasm</location>
    </subcellularLocation>
    <subcellularLocation>
        <location evidence="1">Nucleus</location>
    </subcellularLocation>
</comment>
<dbReference type="GO" id="GO:0032259">
    <property type="term" value="P:methylation"/>
    <property type="evidence" value="ECO:0007669"/>
    <property type="project" value="UniProtKB-KW"/>
</dbReference>
<evidence type="ECO:0000313" key="11">
    <source>
        <dbReference type="Proteomes" id="UP000182444"/>
    </source>
</evidence>
<keyword evidence="8" id="KW-0539">Nucleus</keyword>
<evidence type="ECO:0000256" key="6">
    <source>
        <dbReference type="ARBA" id="ARBA00022679"/>
    </source>
</evidence>
<dbReference type="KEGG" id="yli:2908165"/>
<evidence type="ECO:0000256" key="3">
    <source>
        <dbReference type="ARBA" id="ARBA00012533"/>
    </source>
</evidence>
<dbReference type="PANTHER" id="PTHR14614">
    <property type="entry name" value="HEPATOCELLULAR CARCINOMA-ASSOCIATED ANTIGEN"/>
    <property type="match status" value="1"/>
</dbReference>
<dbReference type="RefSeq" id="XP_505025.3">
    <property type="nucleotide sequence ID" value="XM_505025.3"/>
</dbReference>
<name>A0A1D8NM58_YARLL</name>
<evidence type="ECO:0000256" key="2">
    <source>
        <dbReference type="ARBA" id="ARBA00004496"/>
    </source>
</evidence>
<evidence type="ECO:0000256" key="7">
    <source>
        <dbReference type="ARBA" id="ARBA00022691"/>
    </source>
</evidence>